<evidence type="ECO:0000313" key="1">
    <source>
        <dbReference type="EMBL" id="DAD50997.1"/>
    </source>
</evidence>
<gene>
    <name evidence="1" type="primary">SRR6960509_5_3</name>
</gene>
<dbReference type="PROSITE" id="PS51257">
    <property type="entry name" value="PROKAR_LIPOPROTEIN"/>
    <property type="match status" value="1"/>
</dbReference>
<dbReference type="KEGG" id="vg:80399154"/>
<organism evidence="1 2">
    <name type="scientific">ssRNA phage SRR6960509_5</name>
    <dbReference type="NCBI Taxonomy" id="2786532"/>
    <lineage>
        <taxon>Viruses</taxon>
        <taxon>Riboviria</taxon>
        <taxon>Orthornavirae</taxon>
        <taxon>Lenarviricota</taxon>
        <taxon>Leviviricetes</taxon>
        <taxon>Norzivirales</taxon>
        <taxon>Fiersviridae</taxon>
        <taxon>Eahsevirus</taxon>
        <taxon>Eahsevirus limicola</taxon>
        <taxon>Vinehtivirus limicola</taxon>
    </lineage>
</organism>
<dbReference type="GeneID" id="80399154"/>
<dbReference type="Proteomes" id="UP000679486">
    <property type="component" value="Segment"/>
</dbReference>
<dbReference type="RefSeq" id="YP_010769982.1">
    <property type="nucleotide sequence ID" value="NC_074126.1"/>
</dbReference>
<protein>
    <recommendedName>
        <fullName evidence="3">Lipoprotein</fullName>
    </recommendedName>
</protein>
<keyword evidence="2" id="KW-1185">Reference proteome</keyword>
<proteinExistence type="predicted"/>
<evidence type="ECO:0008006" key="3">
    <source>
        <dbReference type="Google" id="ProtNLM"/>
    </source>
</evidence>
<sequence>MRSFLLGCMILAASGCQSDTGVTPVFRAAVPLEGELSYVFGD</sequence>
<name>A0A8S5L0Y4_9VIRU</name>
<reference evidence="1" key="1">
    <citation type="submission" date="2020-09" db="EMBL/GenBank/DDBJ databases">
        <title>Leviviricetes taxonomy.</title>
        <authorList>
            <person name="Stockdale S.R."/>
            <person name="Callanan J."/>
            <person name="Adriaenssens E.M."/>
            <person name="Kuhn J.H."/>
            <person name="Rumnieks J."/>
            <person name="Shkoporov A."/>
            <person name="Draper L.A."/>
            <person name="Ross P."/>
            <person name="Hill C."/>
        </authorList>
    </citation>
    <scope>NUCLEOTIDE SEQUENCE</scope>
</reference>
<evidence type="ECO:0000313" key="2">
    <source>
        <dbReference type="Proteomes" id="UP000679486"/>
    </source>
</evidence>
<dbReference type="EMBL" id="BK013687">
    <property type="protein sequence ID" value="DAD50997.1"/>
    <property type="molecule type" value="Genomic_RNA"/>
</dbReference>
<accession>A0A8S5L0Y4</accession>